<proteinExistence type="inferred from homology"/>
<dbReference type="InterPro" id="IPR015421">
    <property type="entry name" value="PyrdxlP-dep_Trfase_major"/>
</dbReference>
<comment type="caution">
    <text evidence="7">The sequence shown here is derived from an EMBL/GenBank/DDBJ whole genome shotgun (WGS) entry which is preliminary data.</text>
</comment>
<evidence type="ECO:0000313" key="7">
    <source>
        <dbReference type="EMBL" id="ERI05698.1"/>
    </source>
</evidence>
<accession>U1WTY1</accession>
<keyword evidence="8" id="KW-1185">Reference proteome</keyword>
<sequence>MIELRSDTFTLPTKEMLEVIPTAVLGDDVYGEDPTVKELETLAARMLGKDAAILMPSGTMANLASLMAHCPRGSKVLVGDETDIYIYEAGGAVVCGGIMYEPIPTQSDGRLRIADLEKAFPDDASDPQFALPSLICLENPHNRKGGRVLPLDYLAEVKAFSESKHLPLHMDAARIFNAALALDVPVSEIAQHADSLQFCLSKGLSAPIGSMVLGSERFIEKVYRIRKMLGGGMRQAGVIAAPALFSLTNMVNRLADDHANARRLAEGLNKVEGIECNVDEVETNMVFFRIVDPRFTWQTFVRSAFHEGVHVAELGHGRIRAVTHSGITERDIDCALDIIGRVMRSGPMDLCQDS</sequence>
<comment type="cofactor">
    <cofactor evidence="1">
        <name>pyridoxal 5'-phosphate</name>
        <dbReference type="ChEBI" id="CHEBI:597326"/>
    </cofactor>
</comment>
<gene>
    <name evidence="7" type="ORF">HMPREF0083_05545</name>
</gene>
<protein>
    <submittedName>
        <fullName evidence="7">Putative L-allo-threonine aldolase</fullName>
    </submittedName>
</protein>
<dbReference type="eggNOG" id="COG2008">
    <property type="taxonomic scope" value="Bacteria"/>
</dbReference>
<evidence type="ECO:0000259" key="6">
    <source>
        <dbReference type="Pfam" id="PF01212"/>
    </source>
</evidence>
<dbReference type="GO" id="GO:0006567">
    <property type="term" value="P:L-threonine catabolic process"/>
    <property type="evidence" value="ECO:0007669"/>
    <property type="project" value="TreeGrafter"/>
</dbReference>
<dbReference type="InterPro" id="IPR015422">
    <property type="entry name" value="PyrdxlP-dep_Trfase_small"/>
</dbReference>
<dbReference type="GeneID" id="92837494"/>
<dbReference type="InterPro" id="IPR001597">
    <property type="entry name" value="ArAA_b-elim_lyase/Thr_aldolase"/>
</dbReference>
<name>U1WTY1_ANEAE</name>
<evidence type="ECO:0000256" key="4">
    <source>
        <dbReference type="ARBA" id="ARBA00023239"/>
    </source>
</evidence>
<feature type="domain" description="Aromatic amino acid beta-eliminating lyase/threonine aldolase" evidence="6">
    <location>
        <begin position="3"/>
        <end position="289"/>
    </location>
</feature>
<evidence type="ECO:0000256" key="5">
    <source>
        <dbReference type="PIRSR" id="PIRSR017617-1"/>
    </source>
</evidence>
<evidence type="ECO:0000256" key="3">
    <source>
        <dbReference type="ARBA" id="ARBA00022898"/>
    </source>
</evidence>
<dbReference type="GO" id="GO:0006545">
    <property type="term" value="P:glycine biosynthetic process"/>
    <property type="evidence" value="ECO:0007669"/>
    <property type="project" value="TreeGrafter"/>
</dbReference>
<dbReference type="PIRSF" id="PIRSF017617">
    <property type="entry name" value="Thr_aldolase"/>
    <property type="match status" value="1"/>
</dbReference>
<dbReference type="Gene3D" id="3.90.1150.10">
    <property type="entry name" value="Aspartate Aminotransferase, domain 1"/>
    <property type="match status" value="1"/>
</dbReference>
<dbReference type="HOGENOM" id="CLU_029381_0_3_9"/>
<dbReference type="Proteomes" id="UP000016511">
    <property type="component" value="Unassembled WGS sequence"/>
</dbReference>
<reference evidence="7 8" key="1">
    <citation type="submission" date="2013-08" db="EMBL/GenBank/DDBJ databases">
        <authorList>
            <person name="Weinstock G."/>
            <person name="Sodergren E."/>
            <person name="Wylie T."/>
            <person name="Fulton L."/>
            <person name="Fulton R."/>
            <person name="Fronick C."/>
            <person name="O'Laughlin M."/>
            <person name="Godfrey J."/>
            <person name="Miner T."/>
            <person name="Herter B."/>
            <person name="Appelbaum E."/>
            <person name="Cordes M."/>
            <person name="Lek S."/>
            <person name="Wollam A."/>
            <person name="Pepin K.H."/>
            <person name="Palsikar V.B."/>
            <person name="Mitreva M."/>
            <person name="Wilson R.K."/>
        </authorList>
    </citation>
    <scope>NUCLEOTIDE SEQUENCE [LARGE SCALE GENOMIC DNA]</scope>
    <source>
        <strain evidence="7 8">ATCC 12856</strain>
    </source>
</reference>
<dbReference type="RefSeq" id="WP_021619359.1">
    <property type="nucleotide sequence ID" value="NZ_KE952677.1"/>
</dbReference>
<evidence type="ECO:0000313" key="8">
    <source>
        <dbReference type="Proteomes" id="UP000016511"/>
    </source>
</evidence>
<dbReference type="AlphaFoldDB" id="U1WTY1"/>
<organism evidence="7 8">
    <name type="scientific">Aneurinibacillus aneurinilyticus ATCC 12856</name>
    <dbReference type="NCBI Taxonomy" id="649747"/>
    <lineage>
        <taxon>Bacteria</taxon>
        <taxon>Bacillati</taxon>
        <taxon>Bacillota</taxon>
        <taxon>Bacilli</taxon>
        <taxon>Bacillales</taxon>
        <taxon>Paenibacillaceae</taxon>
        <taxon>Aneurinibacillus group</taxon>
        <taxon>Aneurinibacillus</taxon>
    </lineage>
</organism>
<feature type="modified residue" description="N6-(pyridoxal phosphate)lysine" evidence="5">
    <location>
        <position position="202"/>
    </location>
</feature>
<dbReference type="FunFam" id="3.90.1150.10:FF:000041">
    <property type="entry name" value="Low-specificity L-threonine aldolase"/>
    <property type="match status" value="1"/>
</dbReference>
<dbReference type="NCBIfam" id="NF041359">
    <property type="entry name" value="GntG_guanitoxin"/>
    <property type="match status" value="1"/>
</dbReference>
<dbReference type="InterPro" id="IPR015424">
    <property type="entry name" value="PyrdxlP-dep_Trfase"/>
</dbReference>
<dbReference type="STRING" id="649747.HMPREF0083_05545"/>
<dbReference type="PATRIC" id="fig|649747.3.peg.4985"/>
<dbReference type="GO" id="GO:0008732">
    <property type="term" value="F:L-allo-threonine aldolase activity"/>
    <property type="evidence" value="ECO:0007669"/>
    <property type="project" value="TreeGrafter"/>
</dbReference>
<dbReference type="GO" id="GO:0005829">
    <property type="term" value="C:cytosol"/>
    <property type="evidence" value="ECO:0007669"/>
    <property type="project" value="TreeGrafter"/>
</dbReference>
<dbReference type="PANTHER" id="PTHR48097:SF9">
    <property type="entry name" value="L-THREONINE ALDOLASE"/>
    <property type="match status" value="1"/>
</dbReference>
<dbReference type="FunFam" id="3.40.640.10:FF:000030">
    <property type="entry name" value="Low-specificity L-threonine aldolase"/>
    <property type="match status" value="1"/>
</dbReference>
<comment type="similarity">
    <text evidence="2">Belongs to the threonine aldolase family.</text>
</comment>
<dbReference type="PANTHER" id="PTHR48097">
    <property type="entry name" value="L-THREONINE ALDOLASE-RELATED"/>
    <property type="match status" value="1"/>
</dbReference>
<keyword evidence="3" id="KW-0663">Pyridoxal phosphate</keyword>
<keyword evidence="4" id="KW-0456">Lyase</keyword>
<dbReference type="InterPro" id="IPR023603">
    <property type="entry name" value="Low_specificity_L-TA-like"/>
</dbReference>
<dbReference type="Pfam" id="PF01212">
    <property type="entry name" value="Beta_elim_lyase"/>
    <property type="match status" value="1"/>
</dbReference>
<dbReference type="EMBL" id="AWSJ01000347">
    <property type="protein sequence ID" value="ERI05698.1"/>
    <property type="molecule type" value="Genomic_DNA"/>
</dbReference>
<dbReference type="Gene3D" id="3.40.640.10">
    <property type="entry name" value="Type I PLP-dependent aspartate aminotransferase-like (Major domain)"/>
    <property type="match status" value="1"/>
</dbReference>
<evidence type="ECO:0000256" key="2">
    <source>
        <dbReference type="ARBA" id="ARBA00006966"/>
    </source>
</evidence>
<evidence type="ECO:0000256" key="1">
    <source>
        <dbReference type="ARBA" id="ARBA00001933"/>
    </source>
</evidence>
<dbReference type="SUPFAM" id="SSF53383">
    <property type="entry name" value="PLP-dependent transferases"/>
    <property type="match status" value="1"/>
</dbReference>